<dbReference type="PANTHER" id="PTHR10088">
    <property type="entry name" value="GLUCOKINASE REGULATORY PROTEIN"/>
    <property type="match status" value="1"/>
</dbReference>
<dbReference type="Gene3D" id="1.10.8.1080">
    <property type="match status" value="1"/>
</dbReference>
<feature type="domain" description="SIS" evidence="2">
    <location>
        <begin position="63"/>
        <end position="259"/>
    </location>
</feature>
<evidence type="ECO:0000256" key="1">
    <source>
        <dbReference type="ARBA" id="ARBA00023277"/>
    </source>
</evidence>
<dbReference type="EMBL" id="KQ418115">
    <property type="protein sequence ID" value="KOF88755.1"/>
    <property type="molecule type" value="Genomic_DNA"/>
</dbReference>
<accession>A0A0L8HIZ6</accession>
<dbReference type="InterPro" id="IPR046348">
    <property type="entry name" value="SIS_dom_sf"/>
</dbReference>
<dbReference type="KEGG" id="obi:106870611"/>
<evidence type="ECO:0000313" key="3">
    <source>
        <dbReference type="EMBL" id="KOF88755.1"/>
    </source>
</evidence>
<name>A0A0L8HIZ6_OCTBM</name>
<dbReference type="GO" id="GO:0004857">
    <property type="term" value="F:enzyme inhibitor activity"/>
    <property type="evidence" value="ECO:0007669"/>
    <property type="project" value="TreeGrafter"/>
</dbReference>
<dbReference type="GO" id="GO:0030246">
    <property type="term" value="F:carbohydrate binding"/>
    <property type="evidence" value="ECO:0007669"/>
    <property type="project" value="TreeGrafter"/>
</dbReference>
<keyword evidence="1" id="KW-0119">Carbohydrate metabolism</keyword>
<dbReference type="GO" id="GO:0005829">
    <property type="term" value="C:cytosol"/>
    <property type="evidence" value="ECO:0007669"/>
    <property type="project" value="TreeGrafter"/>
</dbReference>
<dbReference type="GO" id="GO:0070095">
    <property type="term" value="F:fructose-6-phosphate binding"/>
    <property type="evidence" value="ECO:0007669"/>
    <property type="project" value="TreeGrafter"/>
</dbReference>
<organism evidence="3">
    <name type="scientific">Octopus bimaculoides</name>
    <name type="common">California two-spotted octopus</name>
    <dbReference type="NCBI Taxonomy" id="37653"/>
    <lineage>
        <taxon>Eukaryota</taxon>
        <taxon>Metazoa</taxon>
        <taxon>Spiralia</taxon>
        <taxon>Lophotrochozoa</taxon>
        <taxon>Mollusca</taxon>
        <taxon>Cephalopoda</taxon>
        <taxon>Coleoidea</taxon>
        <taxon>Octopodiformes</taxon>
        <taxon>Octopoda</taxon>
        <taxon>Incirrata</taxon>
        <taxon>Octopodidae</taxon>
        <taxon>Octopus</taxon>
    </lineage>
</organism>
<dbReference type="SUPFAM" id="SSF53697">
    <property type="entry name" value="SIS domain"/>
    <property type="match status" value="3"/>
</dbReference>
<dbReference type="PROSITE" id="PS51464">
    <property type="entry name" value="SIS"/>
    <property type="match status" value="1"/>
</dbReference>
<reference evidence="3" key="1">
    <citation type="submission" date="2015-07" db="EMBL/GenBank/DDBJ databases">
        <title>MeaNS - Measles Nucleotide Surveillance Program.</title>
        <authorList>
            <person name="Tran T."/>
            <person name="Druce J."/>
        </authorList>
    </citation>
    <scope>NUCLEOTIDE SEQUENCE</scope>
    <source>
        <strain evidence="3">UCB-OBI-ISO-001</strain>
        <tissue evidence="3">Gonad</tissue>
    </source>
</reference>
<dbReference type="Pfam" id="PF22645">
    <property type="entry name" value="GKRP_SIS_N"/>
    <property type="match status" value="1"/>
</dbReference>
<protein>
    <recommendedName>
        <fullName evidence="2">SIS domain-containing protein</fullName>
    </recommendedName>
</protein>
<dbReference type="OMA" id="WESADYE"/>
<dbReference type="InterPro" id="IPR054017">
    <property type="entry name" value="GKRP_SIS_2"/>
</dbReference>
<dbReference type="InterPro" id="IPR040190">
    <property type="entry name" value="MURQ/GCKR"/>
</dbReference>
<dbReference type="GO" id="GO:0019899">
    <property type="term" value="F:enzyme binding"/>
    <property type="evidence" value="ECO:0007669"/>
    <property type="project" value="TreeGrafter"/>
</dbReference>
<dbReference type="GO" id="GO:0009750">
    <property type="term" value="P:response to fructose"/>
    <property type="evidence" value="ECO:0007669"/>
    <property type="project" value="TreeGrafter"/>
</dbReference>
<dbReference type="InterPro" id="IPR001347">
    <property type="entry name" value="SIS_dom"/>
</dbReference>
<dbReference type="GO" id="GO:1901135">
    <property type="term" value="P:carbohydrate derivative metabolic process"/>
    <property type="evidence" value="ECO:0007669"/>
    <property type="project" value="InterPro"/>
</dbReference>
<dbReference type="AlphaFoldDB" id="A0A0L8HIZ6"/>
<dbReference type="GO" id="GO:0005654">
    <property type="term" value="C:nucleoplasm"/>
    <property type="evidence" value="ECO:0007669"/>
    <property type="project" value="TreeGrafter"/>
</dbReference>
<dbReference type="Pfam" id="PF20741">
    <property type="entry name" value="GKRP-like_C"/>
    <property type="match status" value="1"/>
</dbReference>
<dbReference type="Gene3D" id="3.40.50.10490">
    <property type="entry name" value="Glucose-6-phosphate isomerase like protein, domain 1"/>
    <property type="match status" value="1"/>
</dbReference>
<dbReference type="STRING" id="37653.A0A0L8HIZ6"/>
<dbReference type="Gene3D" id="3.40.50.12620">
    <property type="match status" value="1"/>
</dbReference>
<sequence>MEKPVTERRNPITTNIDVSTPQEIVKLLESCDSEIFSGWGKYKDQNVFSDVVLNTIATVQQLATSLIQDPVRSAVVLSGCGTSGRLAFLLARAMNNRLKETGSNEPCFRYIIAGGDEALFTSQELYEDDPQLGADILETATVEKSRVLYVGITCGLSAPFVAGQLDYCIKHLTKYTPVLIGFNPSCLSRKTNIEKWGGKSFYDVMKSYLPVVAEGKAFLINPIVGPEAICGSSRMKGGSVTKIILESIFIPALLQSLGGFNSLMMPSIFNIIAGYQSVCRSVYSKSAQIAKAIELSGTCLQSNGHLYYIGYNSIGIMSLIDASECCPTFGSDPTDVNAYLVGGYHTLANQEGDLSVQNRGSDISLKHFNEVVAKHFEESDLVVVLNDDERDVTLTSPSLSKCKTIQIHLNSFEKTKPQLQINNSFINLEMPWHEISDLIDCKVAKEWSTAFCEFAAKLVLNAISTGAHILKGKVFQNIMVDLKLSNNKLYHRAIGILTDFTELSQEEAAEQILRVLYDSDELSQEQLCQPISRRTQIAKRTPKVLPTALLIGINRCSVSEAKQILSGHIAVRKAIADNVRHIQ</sequence>
<evidence type="ECO:0000259" key="2">
    <source>
        <dbReference type="PROSITE" id="PS51464"/>
    </source>
</evidence>
<proteinExistence type="predicted"/>
<dbReference type="PANTHER" id="PTHR10088:SF4">
    <property type="entry name" value="GLUCOKINASE REGULATORY PROTEIN"/>
    <property type="match status" value="1"/>
</dbReference>
<dbReference type="OrthoDB" id="311172at2759"/>
<dbReference type="Pfam" id="PF22198">
    <property type="entry name" value="GKRP_SIS_2"/>
    <property type="match status" value="1"/>
</dbReference>
<gene>
    <name evidence="3" type="ORF">OCBIM_22014291mg</name>
</gene>
<dbReference type="GO" id="GO:0042593">
    <property type="term" value="P:glucose homeostasis"/>
    <property type="evidence" value="ECO:0007669"/>
    <property type="project" value="TreeGrafter"/>
</dbReference>